<dbReference type="OrthoDB" id="9803470at2"/>
<keyword evidence="3 6" id="KW-0731">Sigma factor</keyword>
<evidence type="ECO:0000256" key="2">
    <source>
        <dbReference type="ARBA" id="ARBA00023015"/>
    </source>
</evidence>
<keyword evidence="4 6" id="KW-0238">DNA-binding</keyword>
<dbReference type="InterPro" id="IPR007627">
    <property type="entry name" value="RNA_pol_sigma70_r2"/>
</dbReference>
<evidence type="ECO:0000256" key="3">
    <source>
        <dbReference type="ARBA" id="ARBA00023082"/>
    </source>
</evidence>
<feature type="domain" description="RNA polymerase sigma-70 region 2" evidence="7">
    <location>
        <begin position="18"/>
        <end position="77"/>
    </location>
</feature>
<dbReference type="GO" id="GO:0016987">
    <property type="term" value="F:sigma factor activity"/>
    <property type="evidence" value="ECO:0007669"/>
    <property type="project" value="UniProtKB-KW"/>
</dbReference>
<dbReference type="Gene3D" id="1.10.10.10">
    <property type="entry name" value="Winged helix-like DNA-binding domain superfamily/Winged helix DNA-binding domain"/>
    <property type="match status" value="1"/>
</dbReference>
<dbReference type="Pfam" id="PF08281">
    <property type="entry name" value="Sigma70_r4_2"/>
    <property type="match status" value="1"/>
</dbReference>
<keyword evidence="2 6" id="KW-0805">Transcription regulation</keyword>
<reference evidence="10" key="1">
    <citation type="submission" date="2016-10" db="EMBL/GenBank/DDBJ databases">
        <authorList>
            <person name="Varghese N."/>
            <person name="Submissions S."/>
        </authorList>
    </citation>
    <scope>NUCLEOTIDE SEQUENCE [LARGE SCALE GENOMIC DNA]</scope>
    <source>
        <strain evidence="10">DSM 19110</strain>
    </source>
</reference>
<feature type="domain" description="RNA polymerase sigma factor 70 region 4 type 2" evidence="8">
    <location>
        <begin position="110"/>
        <end position="157"/>
    </location>
</feature>
<dbReference type="InterPro" id="IPR036388">
    <property type="entry name" value="WH-like_DNA-bd_sf"/>
</dbReference>
<dbReference type="CDD" id="cd06171">
    <property type="entry name" value="Sigma70_r4"/>
    <property type="match status" value="1"/>
</dbReference>
<keyword evidence="10" id="KW-1185">Reference proteome</keyword>
<accession>A0A1G9SDY0</accession>
<dbReference type="Proteomes" id="UP000183200">
    <property type="component" value="Unassembled WGS sequence"/>
</dbReference>
<dbReference type="InterPro" id="IPR013249">
    <property type="entry name" value="RNA_pol_sigma70_r4_t2"/>
</dbReference>
<dbReference type="GO" id="GO:0006352">
    <property type="term" value="P:DNA-templated transcription initiation"/>
    <property type="evidence" value="ECO:0007669"/>
    <property type="project" value="InterPro"/>
</dbReference>
<dbReference type="PROSITE" id="PS01063">
    <property type="entry name" value="SIGMA70_ECF"/>
    <property type="match status" value="1"/>
</dbReference>
<evidence type="ECO:0000256" key="4">
    <source>
        <dbReference type="ARBA" id="ARBA00023125"/>
    </source>
</evidence>
<gene>
    <name evidence="9" type="ORF">SAMN05421820_103561</name>
</gene>
<comment type="similarity">
    <text evidence="1 6">Belongs to the sigma-70 factor family. ECF subfamily.</text>
</comment>
<dbReference type="InterPro" id="IPR000838">
    <property type="entry name" value="RNA_pol_sigma70_ECF_CS"/>
</dbReference>
<dbReference type="Gene3D" id="1.10.1740.10">
    <property type="match status" value="1"/>
</dbReference>
<organism evidence="9 10">
    <name type="scientific">Pedobacter steynii</name>
    <dbReference type="NCBI Taxonomy" id="430522"/>
    <lineage>
        <taxon>Bacteria</taxon>
        <taxon>Pseudomonadati</taxon>
        <taxon>Bacteroidota</taxon>
        <taxon>Sphingobacteriia</taxon>
        <taxon>Sphingobacteriales</taxon>
        <taxon>Sphingobacteriaceae</taxon>
        <taxon>Pedobacter</taxon>
    </lineage>
</organism>
<dbReference type="NCBIfam" id="TIGR02937">
    <property type="entry name" value="sigma70-ECF"/>
    <property type="match status" value="1"/>
</dbReference>
<evidence type="ECO:0000259" key="8">
    <source>
        <dbReference type="Pfam" id="PF08281"/>
    </source>
</evidence>
<sequence>MKTLSPDFNFELCSFKENLWSFAMSYTHNVEDADDLVQDTFLKAIRYAKKFKKGTNLKAWLFMILKNTFLNSYRKKKLIKKIIDDQTDISFRSGIKATVNMGLGKCMMDDIHAALKNLQPQYYIPFVRYFEGYKYHEIAKELNIPIGTVKTRIHIARGSLKSDLKMYREEFRKQEDSL</sequence>
<evidence type="ECO:0000256" key="6">
    <source>
        <dbReference type="RuleBase" id="RU000716"/>
    </source>
</evidence>
<evidence type="ECO:0000256" key="1">
    <source>
        <dbReference type="ARBA" id="ARBA00010641"/>
    </source>
</evidence>
<evidence type="ECO:0000259" key="7">
    <source>
        <dbReference type="Pfam" id="PF04542"/>
    </source>
</evidence>
<dbReference type="PANTHER" id="PTHR43133">
    <property type="entry name" value="RNA POLYMERASE ECF-TYPE SIGMA FACTO"/>
    <property type="match status" value="1"/>
</dbReference>
<dbReference type="SUPFAM" id="SSF88946">
    <property type="entry name" value="Sigma2 domain of RNA polymerase sigma factors"/>
    <property type="match status" value="1"/>
</dbReference>
<dbReference type="InterPro" id="IPR013325">
    <property type="entry name" value="RNA_pol_sigma_r2"/>
</dbReference>
<dbReference type="PANTHER" id="PTHR43133:SF59">
    <property type="entry name" value="ECF RNA POLYMERASE SIGMA FACTOR SIGR"/>
    <property type="match status" value="1"/>
</dbReference>
<dbReference type="InterPro" id="IPR014284">
    <property type="entry name" value="RNA_pol_sigma-70_dom"/>
</dbReference>
<dbReference type="RefSeq" id="WP_074606394.1">
    <property type="nucleotide sequence ID" value="NZ_FNGY01000003.1"/>
</dbReference>
<evidence type="ECO:0000313" key="9">
    <source>
        <dbReference type="EMBL" id="SDM33517.1"/>
    </source>
</evidence>
<keyword evidence="5 6" id="KW-0804">Transcription</keyword>
<dbReference type="SUPFAM" id="SSF88659">
    <property type="entry name" value="Sigma3 and sigma4 domains of RNA polymerase sigma factors"/>
    <property type="match status" value="1"/>
</dbReference>
<dbReference type="InterPro" id="IPR039425">
    <property type="entry name" value="RNA_pol_sigma-70-like"/>
</dbReference>
<dbReference type="AlphaFoldDB" id="A0A1G9SDY0"/>
<dbReference type="Pfam" id="PF04542">
    <property type="entry name" value="Sigma70_r2"/>
    <property type="match status" value="1"/>
</dbReference>
<dbReference type="InterPro" id="IPR013324">
    <property type="entry name" value="RNA_pol_sigma_r3/r4-like"/>
</dbReference>
<evidence type="ECO:0000256" key="5">
    <source>
        <dbReference type="ARBA" id="ARBA00023163"/>
    </source>
</evidence>
<dbReference type="EMBL" id="FNGY01000003">
    <property type="protein sequence ID" value="SDM33517.1"/>
    <property type="molecule type" value="Genomic_DNA"/>
</dbReference>
<evidence type="ECO:0000313" key="10">
    <source>
        <dbReference type="Proteomes" id="UP000183200"/>
    </source>
</evidence>
<name>A0A1G9SDY0_9SPHI</name>
<dbReference type="GO" id="GO:0003677">
    <property type="term" value="F:DNA binding"/>
    <property type="evidence" value="ECO:0007669"/>
    <property type="project" value="UniProtKB-KW"/>
</dbReference>
<proteinExistence type="inferred from homology"/>
<protein>
    <recommendedName>
        <fullName evidence="6">RNA polymerase sigma factor</fullName>
    </recommendedName>
</protein>